<dbReference type="Proteomes" id="UP000324748">
    <property type="component" value="Unassembled WGS sequence"/>
</dbReference>
<sequence>MPMAPWQSTSPGSPSGHKMGRASDGAFWMAVVMISVTCSQAEVRESDKLVARDLLKCSSNHSPTSLDDDSLTDTVIRAADPRHLTYSCRSPSARPVRHTVVIASQWPSFYLIRPKPHKFKSKA</sequence>
<comment type="caution">
    <text evidence="1">The sequence shown here is derived from an EMBL/GenBank/DDBJ whole genome shotgun (WGS) entry which is preliminary data.</text>
</comment>
<protein>
    <submittedName>
        <fullName evidence="1">Uncharacterized protein</fullName>
    </submittedName>
</protein>
<organism evidence="1 2">
    <name type="scientific">Puccinia graminis f. sp. tritici</name>
    <dbReference type="NCBI Taxonomy" id="56615"/>
    <lineage>
        <taxon>Eukaryota</taxon>
        <taxon>Fungi</taxon>
        <taxon>Dikarya</taxon>
        <taxon>Basidiomycota</taxon>
        <taxon>Pucciniomycotina</taxon>
        <taxon>Pucciniomycetes</taxon>
        <taxon>Pucciniales</taxon>
        <taxon>Pucciniaceae</taxon>
        <taxon>Puccinia</taxon>
    </lineage>
</organism>
<dbReference type="AlphaFoldDB" id="A0A5B0QB32"/>
<reference evidence="1 2" key="1">
    <citation type="submission" date="2019-05" db="EMBL/GenBank/DDBJ databases">
        <title>Emergence of the Ug99 lineage of the wheat stem rust pathogen through somatic hybridization.</title>
        <authorList>
            <person name="Li F."/>
            <person name="Upadhyaya N.M."/>
            <person name="Sperschneider J."/>
            <person name="Matny O."/>
            <person name="Nguyen-Phuc H."/>
            <person name="Mago R."/>
            <person name="Raley C."/>
            <person name="Miller M.E."/>
            <person name="Silverstein K.A.T."/>
            <person name="Henningsen E."/>
            <person name="Hirsch C.D."/>
            <person name="Visser B."/>
            <person name="Pretorius Z.A."/>
            <person name="Steffenson B.J."/>
            <person name="Schwessinger B."/>
            <person name="Dodds P.N."/>
            <person name="Figueroa M."/>
        </authorList>
    </citation>
    <scope>NUCLEOTIDE SEQUENCE [LARGE SCALE GENOMIC DNA]</scope>
    <source>
        <strain evidence="1">21-0</strain>
    </source>
</reference>
<proteinExistence type="predicted"/>
<keyword evidence="2" id="KW-1185">Reference proteome</keyword>
<dbReference type="EMBL" id="VSWC01000027">
    <property type="protein sequence ID" value="KAA1110397.1"/>
    <property type="molecule type" value="Genomic_DNA"/>
</dbReference>
<evidence type="ECO:0000313" key="2">
    <source>
        <dbReference type="Proteomes" id="UP000324748"/>
    </source>
</evidence>
<name>A0A5B0QB32_PUCGR</name>
<gene>
    <name evidence="1" type="ORF">PGT21_020360</name>
</gene>
<accession>A0A5B0QB32</accession>
<evidence type="ECO:0000313" key="1">
    <source>
        <dbReference type="EMBL" id="KAA1110397.1"/>
    </source>
</evidence>